<evidence type="ECO:0000256" key="4">
    <source>
        <dbReference type="ARBA" id="ARBA00022801"/>
    </source>
</evidence>
<feature type="region of interest" description="Disordered" evidence="8">
    <location>
        <begin position="62"/>
        <end position="87"/>
    </location>
</feature>
<proteinExistence type="inferred from homology"/>
<gene>
    <name evidence="10" type="ORF">NOR_05654</name>
</gene>
<evidence type="ECO:0000256" key="8">
    <source>
        <dbReference type="SAM" id="MobiDB-lite"/>
    </source>
</evidence>
<evidence type="ECO:0000256" key="5">
    <source>
        <dbReference type="ARBA" id="ARBA00037900"/>
    </source>
</evidence>
<dbReference type="Gene3D" id="3.40.50.850">
    <property type="entry name" value="Isochorismatase-like"/>
    <property type="match status" value="1"/>
</dbReference>
<feature type="compositionally biased region" description="Polar residues" evidence="8">
    <location>
        <begin position="64"/>
        <end position="87"/>
    </location>
</feature>
<dbReference type="Proteomes" id="UP000243498">
    <property type="component" value="Unassembled WGS sequence"/>
</dbReference>
<dbReference type="InterPro" id="IPR036380">
    <property type="entry name" value="Isochorismatase-like_sf"/>
</dbReference>
<dbReference type="EC" id="3.5.1.19" evidence="6"/>
<evidence type="ECO:0000313" key="10">
    <source>
        <dbReference type="EMBL" id="OAA40566.1"/>
    </source>
</evidence>
<comment type="similarity">
    <text evidence="1">Belongs to the isochorismatase family.</text>
</comment>
<protein>
    <recommendedName>
        <fullName evidence="6">nicotinamidase</fullName>
        <ecNumber evidence="6">3.5.1.19</ecNumber>
    </recommendedName>
    <alternativeName>
        <fullName evidence="7">Nicotinamide deamidase</fullName>
    </alternativeName>
</protein>
<keyword evidence="11" id="KW-1185">Reference proteome</keyword>
<evidence type="ECO:0000256" key="3">
    <source>
        <dbReference type="ARBA" id="ARBA00022723"/>
    </source>
</evidence>
<keyword evidence="3" id="KW-0479">Metal-binding</keyword>
<evidence type="ECO:0000256" key="7">
    <source>
        <dbReference type="ARBA" id="ARBA00043224"/>
    </source>
</evidence>
<dbReference type="OrthoDB" id="3341310at2759"/>
<feature type="domain" description="Isochorismatase-like" evidence="9">
    <location>
        <begin position="10"/>
        <end position="211"/>
    </location>
</feature>
<dbReference type="GO" id="GO:0019363">
    <property type="term" value="P:pyridine nucleotide biosynthetic process"/>
    <property type="evidence" value="ECO:0007669"/>
    <property type="project" value="UniProtKB-KW"/>
</dbReference>
<dbReference type="GO" id="GO:0008936">
    <property type="term" value="F:nicotinamidase activity"/>
    <property type="evidence" value="ECO:0007669"/>
    <property type="project" value="UniProtKB-EC"/>
</dbReference>
<dbReference type="PANTHER" id="PTHR11080">
    <property type="entry name" value="PYRAZINAMIDASE/NICOTINAMIDASE"/>
    <property type="match status" value="1"/>
</dbReference>
<comment type="caution">
    <text evidence="10">The sequence shown here is derived from an EMBL/GenBank/DDBJ whole genome shotgun (WGS) entry which is preliminary data.</text>
</comment>
<evidence type="ECO:0000256" key="2">
    <source>
        <dbReference type="ARBA" id="ARBA00022642"/>
    </source>
</evidence>
<dbReference type="AlphaFoldDB" id="A0A167BYC9"/>
<keyword evidence="4" id="KW-0378">Hydrolase</keyword>
<keyword evidence="2" id="KW-0662">Pyridine nucleotide biosynthesis</keyword>
<dbReference type="SUPFAM" id="SSF52499">
    <property type="entry name" value="Isochorismatase-like hydrolases"/>
    <property type="match status" value="1"/>
</dbReference>
<dbReference type="PANTHER" id="PTHR11080:SF2">
    <property type="entry name" value="LD05707P"/>
    <property type="match status" value="1"/>
</dbReference>
<dbReference type="InterPro" id="IPR000868">
    <property type="entry name" value="Isochorismatase-like_dom"/>
</dbReference>
<dbReference type="STRING" id="1081105.A0A167BYC9"/>
<comment type="pathway">
    <text evidence="5">Cofactor biosynthesis; nicotinate biosynthesis; nicotinate from nicotinamide: step 1/1.</text>
</comment>
<name>A0A167BYC9_METRR</name>
<accession>A0A167BYC9</accession>
<organism evidence="10 11">
    <name type="scientific">Metarhizium rileyi (strain RCEF 4871)</name>
    <name type="common">Nomuraea rileyi</name>
    <dbReference type="NCBI Taxonomy" id="1649241"/>
    <lineage>
        <taxon>Eukaryota</taxon>
        <taxon>Fungi</taxon>
        <taxon>Dikarya</taxon>
        <taxon>Ascomycota</taxon>
        <taxon>Pezizomycotina</taxon>
        <taxon>Sordariomycetes</taxon>
        <taxon>Hypocreomycetidae</taxon>
        <taxon>Hypocreales</taxon>
        <taxon>Clavicipitaceae</taxon>
        <taxon>Metarhizium</taxon>
    </lineage>
</organism>
<dbReference type="InterPro" id="IPR052347">
    <property type="entry name" value="Isochorismatase_Nicotinamidase"/>
</dbReference>
<reference evidence="10 11" key="1">
    <citation type="journal article" date="2016" name="Genome Biol. Evol.">
        <title>Divergent and convergent evolution of fungal pathogenicity.</title>
        <authorList>
            <person name="Shang Y."/>
            <person name="Xiao G."/>
            <person name="Zheng P."/>
            <person name="Cen K."/>
            <person name="Zhan S."/>
            <person name="Wang C."/>
        </authorList>
    </citation>
    <scope>NUCLEOTIDE SEQUENCE [LARGE SCALE GENOMIC DNA]</scope>
    <source>
        <strain evidence="10 11">RCEF 4871</strain>
    </source>
</reference>
<dbReference type="OMA" id="DFVDSWP"/>
<evidence type="ECO:0000256" key="6">
    <source>
        <dbReference type="ARBA" id="ARBA00039017"/>
    </source>
</evidence>
<evidence type="ECO:0000256" key="1">
    <source>
        <dbReference type="ARBA" id="ARBA00006336"/>
    </source>
</evidence>
<evidence type="ECO:0000313" key="11">
    <source>
        <dbReference type="Proteomes" id="UP000243498"/>
    </source>
</evidence>
<dbReference type="EMBL" id="AZHC01000018">
    <property type="protein sequence ID" value="OAA40566.1"/>
    <property type="molecule type" value="Genomic_DNA"/>
</dbReference>
<dbReference type="CDD" id="cd01011">
    <property type="entry name" value="nicotinamidase"/>
    <property type="match status" value="1"/>
</dbReference>
<dbReference type="GO" id="GO:0046872">
    <property type="term" value="F:metal ion binding"/>
    <property type="evidence" value="ECO:0007669"/>
    <property type="project" value="UniProtKB-KW"/>
</dbReference>
<evidence type="ECO:0000259" key="9">
    <source>
        <dbReference type="Pfam" id="PF00857"/>
    </source>
</evidence>
<dbReference type="Pfam" id="PF00857">
    <property type="entry name" value="Isochorismatase"/>
    <property type="match status" value="1"/>
</dbReference>
<sequence length="226" mass="24779">MAAKTSFRPALIIVDFQEDFCEPNGSLPVPSGRTVADTINTLLALPFVLKIATRDWHPPGHVSFASNHPSAEPFTSSTTIRHPSDPSQSYTTTLWPVHCVRDTPGAQLVPELDLSRLDRVLDKGQDERVEMYSAFHDPFHVSESGLAGILQEEGVTHVYVVGLAADLCVKATAEHAVDQGYETCIVEEATKPVMPDAWDECRKHLIAKGVRMVSVHGDDLARLKSL</sequence>